<evidence type="ECO:0000256" key="1">
    <source>
        <dbReference type="ARBA" id="ARBA00022676"/>
    </source>
</evidence>
<accession>A0A975BCP2</accession>
<dbReference type="InterPro" id="IPR051199">
    <property type="entry name" value="LPS_LOS_Heptosyltrfase"/>
</dbReference>
<organism evidence="3 4">
    <name type="scientific">Desulfonema limicola</name>
    <dbReference type="NCBI Taxonomy" id="45656"/>
    <lineage>
        <taxon>Bacteria</taxon>
        <taxon>Pseudomonadati</taxon>
        <taxon>Thermodesulfobacteriota</taxon>
        <taxon>Desulfobacteria</taxon>
        <taxon>Desulfobacterales</taxon>
        <taxon>Desulfococcaceae</taxon>
        <taxon>Desulfonema</taxon>
    </lineage>
</organism>
<name>A0A975BCP2_9BACT</name>
<proteinExistence type="predicted"/>
<dbReference type="GO" id="GO:0008713">
    <property type="term" value="F:ADP-heptose-lipopolysaccharide heptosyltransferase activity"/>
    <property type="evidence" value="ECO:0007669"/>
    <property type="project" value="TreeGrafter"/>
</dbReference>
<dbReference type="PANTHER" id="PTHR30160">
    <property type="entry name" value="TETRAACYLDISACCHARIDE 4'-KINASE-RELATED"/>
    <property type="match status" value="1"/>
</dbReference>
<keyword evidence="1" id="KW-0328">Glycosyltransferase</keyword>
<keyword evidence="4" id="KW-1185">Reference proteome</keyword>
<evidence type="ECO:0000313" key="3">
    <source>
        <dbReference type="EMBL" id="QTA82941.1"/>
    </source>
</evidence>
<dbReference type="InterPro" id="IPR002201">
    <property type="entry name" value="Glyco_trans_9"/>
</dbReference>
<evidence type="ECO:0000313" key="4">
    <source>
        <dbReference type="Proteomes" id="UP000663720"/>
    </source>
</evidence>
<dbReference type="CDD" id="cd03789">
    <property type="entry name" value="GT9_LPS_heptosyltransferase"/>
    <property type="match status" value="1"/>
</dbReference>
<dbReference type="EMBL" id="CP061799">
    <property type="protein sequence ID" value="QTA82941.1"/>
    <property type="molecule type" value="Genomic_DNA"/>
</dbReference>
<protein>
    <submittedName>
        <fullName evidence="3">Glycosyltransferase protein, family 9</fullName>
    </submittedName>
</protein>
<evidence type="ECO:0000256" key="2">
    <source>
        <dbReference type="ARBA" id="ARBA00022679"/>
    </source>
</evidence>
<keyword evidence="2" id="KW-0808">Transferase</keyword>
<dbReference type="SUPFAM" id="SSF53756">
    <property type="entry name" value="UDP-Glycosyltransferase/glycogen phosphorylase"/>
    <property type="match status" value="1"/>
</dbReference>
<dbReference type="Proteomes" id="UP000663720">
    <property type="component" value="Chromosome"/>
</dbReference>
<dbReference type="AlphaFoldDB" id="A0A975BCP2"/>
<dbReference type="GO" id="GO:0009244">
    <property type="term" value="P:lipopolysaccharide core region biosynthetic process"/>
    <property type="evidence" value="ECO:0007669"/>
    <property type="project" value="TreeGrafter"/>
</dbReference>
<sequence>MVRKSLLIIHQGALGDLVLTFPVLMCLKKYYSRIDGICSSQLGKLACDLGIFHKNISIESAWVSSLYSDIIDKKIKDLINSYTDIILFSFSKQLEKAVNSLRKKNSYIIAPRPPLLNTNKNLHTADHLAALLVKHKIIKHNDLEIFHSLEKTGKKYQIQFPGRILIHPGSGSRRKNWPVHNFIELYDSLEKSGHNPEFIIGPADEFLSREIKKDNYPRIINKPPDLIDLNNLLKTGALYIGNDSGVSHLAAFSGLTCVIIFGSSDPVRWSPKGRAVHVIRDKTLECLPCFETREDNCCNHLCLTSISVKQVLDTAENLIFYLKEFKTYT</sequence>
<dbReference type="KEGG" id="dli:dnl_53280"/>
<dbReference type="Pfam" id="PF01075">
    <property type="entry name" value="Glyco_transf_9"/>
    <property type="match status" value="1"/>
</dbReference>
<dbReference type="GO" id="GO:0005829">
    <property type="term" value="C:cytosol"/>
    <property type="evidence" value="ECO:0007669"/>
    <property type="project" value="TreeGrafter"/>
</dbReference>
<reference evidence="3" key="1">
    <citation type="journal article" date="2021" name="Microb. Physiol.">
        <title>Proteogenomic Insights into the Physiology of Marine, Sulfate-Reducing, Filamentous Desulfonema limicola and Desulfonema magnum.</title>
        <authorList>
            <person name="Schnaars V."/>
            <person name="Wohlbrand L."/>
            <person name="Scheve S."/>
            <person name="Hinrichs C."/>
            <person name="Reinhardt R."/>
            <person name="Rabus R."/>
        </authorList>
    </citation>
    <scope>NUCLEOTIDE SEQUENCE</scope>
    <source>
        <strain evidence="3">5ac10</strain>
    </source>
</reference>
<dbReference type="Gene3D" id="3.40.50.2000">
    <property type="entry name" value="Glycogen Phosphorylase B"/>
    <property type="match status" value="2"/>
</dbReference>
<dbReference type="PANTHER" id="PTHR30160:SF23">
    <property type="match status" value="1"/>
</dbReference>
<gene>
    <name evidence="3" type="ORF">dnl_53280</name>
</gene>